<gene>
    <name evidence="1" type="ORF">DPEC_G00021480</name>
</gene>
<evidence type="ECO:0000313" key="1">
    <source>
        <dbReference type="EMBL" id="KAJ8014988.1"/>
    </source>
</evidence>
<evidence type="ECO:0000313" key="2">
    <source>
        <dbReference type="Proteomes" id="UP001157502"/>
    </source>
</evidence>
<name>A0ACC2HGJ8_DALPE</name>
<organism evidence="1 2">
    <name type="scientific">Dallia pectoralis</name>
    <name type="common">Alaska blackfish</name>
    <dbReference type="NCBI Taxonomy" id="75939"/>
    <lineage>
        <taxon>Eukaryota</taxon>
        <taxon>Metazoa</taxon>
        <taxon>Chordata</taxon>
        <taxon>Craniata</taxon>
        <taxon>Vertebrata</taxon>
        <taxon>Euteleostomi</taxon>
        <taxon>Actinopterygii</taxon>
        <taxon>Neopterygii</taxon>
        <taxon>Teleostei</taxon>
        <taxon>Protacanthopterygii</taxon>
        <taxon>Esociformes</taxon>
        <taxon>Umbridae</taxon>
        <taxon>Dallia</taxon>
    </lineage>
</organism>
<keyword evidence="2" id="KW-1185">Reference proteome</keyword>
<accession>A0ACC2HGJ8</accession>
<comment type="caution">
    <text evidence="1">The sequence shown here is derived from an EMBL/GenBank/DDBJ whole genome shotgun (WGS) entry which is preliminary data.</text>
</comment>
<proteinExistence type="predicted"/>
<dbReference type="Proteomes" id="UP001157502">
    <property type="component" value="Chromosome 2"/>
</dbReference>
<protein>
    <submittedName>
        <fullName evidence="1">Uncharacterized protein</fullName>
    </submittedName>
</protein>
<sequence length="166" mass="18717">MTVNYSSSLSPCHFLSVPIDALASIFDRVPRMMDFQKPHHLRWRAYPEPEGISSQDPKSIVLNQHPLGLCKSRAASLRNGSDHDEWSPGTGPLNSGERNMGLKRWQWTPRVEEAELILSGLAGPYRRWKGERWERKSDVGLGGSRTGTNGGEQEERKETLVCFSRA</sequence>
<dbReference type="EMBL" id="CM055729">
    <property type="protein sequence ID" value="KAJ8014988.1"/>
    <property type="molecule type" value="Genomic_DNA"/>
</dbReference>
<reference evidence="1" key="1">
    <citation type="submission" date="2021-05" db="EMBL/GenBank/DDBJ databases">
        <authorList>
            <person name="Pan Q."/>
            <person name="Jouanno E."/>
            <person name="Zahm M."/>
            <person name="Klopp C."/>
            <person name="Cabau C."/>
            <person name="Louis A."/>
            <person name="Berthelot C."/>
            <person name="Parey E."/>
            <person name="Roest Crollius H."/>
            <person name="Montfort J."/>
            <person name="Robinson-Rechavi M."/>
            <person name="Bouchez O."/>
            <person name="Lampietro C."/>
            <person name="Lopez Roques C."/>
            <person name="Donnadieu C."/>
            <person name="Postlethwait J."/>
            <person name="Bobe J."/>
            <person name="Dillon D."/>
            <person name="Chandos A."/>
            <person name="von Hippel F."/>
            <person name="Guiguen Y."/>
        </authorList>
    </citation>
    <scope>NUCLEOTIDE SEQUENCE</scope>
    <source>
        <strain evidence="1">YG-Jan2019</strain>
    </source>
</reference>